<name>A0A233S1X5_STRDA</name>
<dbReference type="Gene3D" id="2.60.120.10">
    <property type="entry name" value="Jelly Rolls"/>
    <property type="match status" value="1"/>
</dbReference>
<evidence type="ECO:0000313" key="2">
    <source>
        <dbReference type="Proteomes" id="UP000215483"/>
    </source>
</evidence>
<sequence>MTTTPISPIDLFASALHIHPDGGVQAAERRMTSGDLGAWQIATFHVETDADVHADHWEMHPEAEEAVCCLTGGVRLYFRPAGPDGDEDMVQLPAGTGVIVPRGRWHRLELDAPSDLMSITLRHGTRLEKRTGTR</sequence>
<dbReference type="EMBL" id="MCGQ01000042">
    <property type="protein sequence ID" value="OXY89662.1"/>
    <property type="molecule type" value="Genomic_DNA"/>
</dbReference>
<dbReference type="AlphaFoldDB" id="A0A233S1X5"/>
<dbReference type="RefSeq" id="WP_094221344.1">
    <property type="nucleotide sequence ID" value="NZ_MCGQ01000042.1"/>
</dbReference>
<proteinExistence type="predicted"/>
<dbReference type="SUPFAM" id="SSF51182">
    <property type="entry name" value="RmlC-like cupins"/>
    <property type="match status" value="1"/>
</dbReference>
<dbReference type="InterPro" id="IPR014710">
    <property type="entry name" value="RmlC-like_jellyroll"/>
</dbReference>
<comment type="caution">
    <text evidence="1">The sequence shown here is derived from an EMBL/GenBank/DDBJ whole genome shotgun (WGS) entry which is preliminary data.</text>
</comment>
<dbReference type="Proteomes" id="UP000215483">
    <property type="component" value="Unassembled WGS sequence"/>
</dbReference>
<accession>A0A233S1X5</accession>
<dbReference type="OrthoDB" id="512358at2"/>
<dbReference type="InterPro" id="IPR011051">
    <property type="entry name" value="RmlC_Cupin_sf"/>
</dbReference>
<organism evidence="1 2">
    <name type="scientific">Streptomyces diastatochromogenes</name>
    <dbReference type="NCBI Taxonomy" id="42236"/>
    <lineage>
        <taxon>Bacteria</taxon>
        <taxon>Bacillati</taxon>
        <taxon>Actinomycetota</taxon>
        <taxon>Actinomycetes</taxon>
        <taxon>Kitasatosporales</taxon>
        <taxon>Streptomycetaceae</taxon>
        <taxon>Streptomyces</taxon>
    </lineage>
</organism>
<reference evidence="1 2" key="1">
    <citation type="submission" date="2016-07" db="EMBL/GenBank/DDBJ databases">
        <title>Draft genome of Streptomyces diastatochromogenes.</title>
        <authorList>
            <person name="Podduturi R."/>
            <person name="Lukassen M.B."/>
            <person name="Clausen N."/>
            <person name="Nielsen J.L."/>
            <person name="Jorgensen N.O."/>
        </authorList>
    </citation>
    <scope>NUCLEOTIDE SEQUENCE [LARGE SCALE GENOMIC DNA]</scope>
    <source>
        <strain evidence="1 2">DSM 40608</strain>
    </source>
</reference>
<protein>
    <submittedName>
        <fullName evidence="1">Cupin</fullName>
    </submittedName>
</protein>
<keyword evidence="2" id="KW-1185">Reference proteome</keyword>
<evidence type="ECO:0000313" key="1">
    <source>
        <dbReference type="EMBL" id="OXY89662.1"/>
    </source>
</evidence>
<gene>
    <name evidence="1" type="ORF">BEK98_37240</name>
</gene>